<comment type="similarity">
    <text evidence="3">Belongs to the class-II aminoacyl-tRNA synthetase family. Type-1 seryl-tRNA synthetase subfamily.</text>
</comment>
<comment type="catalytic activity">
    <reaction evidence="14">
        <text>tRNA(Sec) + L-serine + ATP = L-seryl-tRNA(Sec) + AMP + diphosphate + H(+)</text>
        <dbReference type="Rhea" id="RHEA:42580"/>
        <dbReference type="Rhea" id="RHEA-COMP:9742"/>
        <dbReference type="Rhea" id="RHEA-COMP:10128"/>
        <dbReference type="ChEBI" id="CHEBI:15378"/>
        <dbReference type="ChEBI" id="CHEBI:30616"/>
        <dbReference type="ChEBI" id="CHEBI:33019"/>
        <dbReference type="ChEBI" id="CHEBI:33384"/>
        <dbReference type="ChEBI" id="CHEBI:78442"/>
        <dbReference type="ChEBI" id="CHEBI:78533"/>
        <dbReference type="ChEBI" id="CHEBI:456215"/>
        <dbReference type="EC" id="6.1.1.11"/>
    </reaction>
</comment>
<organism evidence="17">
    <name type="scientific">marine sediment metagenome</name>
    <dbReference type="NCBI Taxonomy" id="412755"/>
    <lineage>
        <taxon>unclassified sequences</taxon>
        <taxon>metagenomes</taxon>
        <taxon>ecological metagenomes</taxon>
    </lineage>
</organism>
<reference evidence="17" key="1">
    <citation type="journal article" date="2014" name="Front. Microbiol.">
        <title>High frequency of phylogenetically diverse reductive dehalogenase-homologous genes in deep subseafloor sedimentary metagenomes.</title>
        <authorList>
            <person name="Kawai M."/>
            <person name="Futagami T."/>
            <person name="Toyoda A."/>
            <person name="Takaki Y."/>
            <person name="Nishi S."/>
            <person name="Hori S."/>
            <person name="Arai W."/>
            <person name="Tsubouchi T."/>
            <person name="Morono Y."/>
            <person name="Uchiyama I."/>
            <person name="Ito T."/>
            <person name="Fujiyama A."/>
            <person name="Inagaki F."/>
            <person name="Takami H."/>
        </authorList>
    </citation>
    <scope>NUCLEOTIDE SEQUENCE</scope>
    <source>
        <strain evidence="17">Expedition CK06-06</strain>
    </source>
</reference>
<dbReference type="InterPro" id="IPR002317">
    <property type="entry name" value="Ser-tRNA-ligase_type_1"/>
</dbReference>
<dbReference type="GO" id="GO:0005737">
    <property type="term" value="C:cytoplasm"/>
    <property type="evidence" value="ECO:0007669"/>
    <property type="project" value="UniProtKB-SubCell"/>
</dbReference>
<evidence type="ECO:0000256" key="1">
    <source>
        <dbReference type="ARBA" id="ARBA00004496"/>
    </source>
</evidence>
<dbReference type="Gene3D" id="1.10.287.40">
    <property type="entry name" value="Serine-tRNA synthetase, tRNA binding domain"/>
    <property type="match status" value="1"/>
</dbReference>
<dbReference type="InterPro" id="IPR045864">
    <property type="entry name" value="aa-tRNA-synth_II/BPL/LPL"/>
</dbReference>
<keyword evidence="10" id="KW-0030">Aminoacyl-tRNA synthetase</keyword>
<sequence length="287" mass="33124">KEIGRMKDNDARQPLIAEMRETGDRIKILDGELRQVETELRVLLFEVPNMPHEKVPVGPDESANVVVRSWGEPRQLGFKPLPHWELGEKLGIIDFERGVKLSGTRFYVLRDLGARLQRALITWMIDLHVFTQGYTEVYPPFVVKEQCMWTTGQMPKFGDNLYRDLEDDLWLIPTAEVPVTNLYMDEILEADQLPINHVAYTPCFRREKMSAGKETRGLKRGHQFDKVEMVKFCTPETSDEELDRLTDNAEEVCRELDLPYRIVQMCTGDLSFTAAIKYDVEVWAAGC</sequence>
<evidence type="ECO:0000256" key="5">
    <source>
        <dbReference type="ARBA" id="ARBA00022490"/>
    </source>
</evidence>
<dbReference type="InterPro" id="IPR006195">
    <property type="entry name" value="aa-tRNA-synth_II"/>
</dbReference>
<evidence type="ECO:0000313" key="17">
    <source>
        <dbReference type="EMBL" id="GAF86862.1"/>
    </source>
</evidence>
<feature type="non-terminal residue" evidence="17">
    <location>
        <position position="1"/>
    </location>
</feature>
<dbReference type="NCBIfam" id="TIGR00414">
    <property type="entry name" value="serS"/>
    <property type="match status" value="1"/>
</dbReference>
<dbReference type="InterPro" id="IPR042103">
    <property type="entry name" value="SerRS_1_N_sf"/>
</dbReference>
<keyword evidence="6" id="KW-0436">Ligase</keyword>
<evidence type="ECO:0000256" key="7">
    <source>
        <dbReference type="ARBA" id="ARBA00022741"/>
    </source>
</evidence>
<keyword evidence="9" id="KW-0648">Protein biosynthesis</keyword>
<dbReference type="EC" id="6.1.1.11" evidence="4"/>
<comment type="caution">
    <text evidence="17">The sequence shown here is derived from an EMBL/GenBank/DDBJ whole genome shotgun (WGS) entry which is preliminary data.</text>
</comment>
<evidence type="ECO:0000256" key="4">
    <source>
        <dbReference type="ARBA" id="ARBA00012840"/>
    </source>
</evidence>
<evidence type="ECO:0000256" key="14">
    <source>
        <dbReference type="ARBA" id="ARBA00047929"/>
    </source>
</evidence>
<accession>X0TFC3</accession>
<comment type="catalytic activity">
    <reaction evidence="15">
        <text>tRNA(Ser) + L-serine + ATP = L-seryl-tRNA(Ser) + AMP + diphosphate + H(+)</text>
        <dbReference type="Rhea" id="RHEA:12292"/>
        <dbReference type="Rhea" id="RHEA-COMP:9669"/>
        <dbReference type="Rhea" id="RHEA-COMP:9703"/>
        <dbReference type="ChEBI" id="CHEBI:15378"/>
        <dbReference type="ChEBI" id="CHEBI:30616"/>
        <dbReference type="ChEBI" id="CHEBI:33019"/>
        <dbReference type="ChEBI" id="CHEBI:33384"/>
        <dbReference type="ChEBI" id="CHEBI:78442"/>
        <dbReference type="ChEBI" id="CHEBI:78533"/>
        <dbReference type="ChEBI" id="CHEBI:456215"/>
        <dbReference type="EC" id="6.1.1.11"/>
    </reaction>
</comment>
<keyword evidence="5" id="KW-0963">Cytoplasm</keyword>
<dbReference type="GO" id="GO:0005524">
    <property type="term" value="F:ATP binding"/>
    <property type="evidence" value="ECO:0007669"/>
    <property type="project" value="UniProtKB-KW"/>
</dbReference>
<dbReference type="InterPro" id="IPR002314">
    <property type="entry name" value="aa-tRNA-synt_IIb"/>
</dbReference>
<evidence type="ECO:0000256" key="9">
    <source>
        <dbReference type="ARBA" id="ARBA00022917"/>
    </source>
</evidence>
<dbReference type="PANTHER" id="PTHR43697">
    <property type="entry name" value="SERYL-TRNA SYNTHETASE"/>
    <property type="match status" value="1"/>
</dbReference>
<evidence type="ECO:0000256" key="2">
    <source>
        <dbReference type="ARBA" id="ARBA00005045"/>
    </source>
</evidence>
<gene>
    <name evidence="17" type="ORF">S01H1_25001</name>
</gene>
<keyword evidence="8" id="KW-0067">ATP-binding</keyword>
<evidence type="ECO:0000256" key="11">
    <source>
        <dbReference type="ARBA" id="ARBA00031113"/>
    </source>
</evidence>
<dbReference type="AlphaFoldDB" id="X0TFC3"/>
<comment type="subcellular location">
    <subcellularLocation>
        <location evidence="1">Cytoplasm</location>
    </subcellularLocation>
</comment>
<dbReference type="InterPro" id="IPR010978">
    <property type="entry name" value="tRNA-bd_arm"/>
</dbReference>
<dbReference type="PRINTS" id="PR00981">
    <property type="entry name" value="TRNASYNTHSER"/>
</dbReference>
<evidence type="ECO:0000256" key="8">
    <source>
        <dbReference type="ARBA" id="ARBA00022840"/>
    </source>
</evidence>
<dbReference type="PROSITE" id="PS50862">
    <property type="entry name" value="AA_TRNA_LIGASE_II"/>
    <property type="match status" value="1"/>
</dbReference>
<evidence type="ECO:0000256" key="12">
    <source>
        <dbReference type="ARBA" id="ARBA00033352"/>
    </source>
</evidence>
<evidence type="ECO:0000256" key="10">
    <source>
        <dbReference type="ARBA" id="ARBA00023146"/>
    </source>
</evidence>
<dbReference type="InterPro" id="IPR015866">
    <property type="entry name" value="Ser-tRNA-synth_1_N"/>
</dbReference>
<evidence type="ECO:0000256" key="6">
    <source>
        <dbReference type="ARBA" id="ARBA00022598"/>
    </source>
</evidence>
<dbReference type="GO" id="GO:0006434">
    <property type="term" value="P:seryl-tRNA aminoacylation"/>
    <property type="evidence" value="ECO:0007669"/>
    <property type="project" value="InterPro"/>
</dbReference>
<dbReference type="Gene3D" id="3.30.930.10">
    <property type="entry name" value="Bira Bifunctional Protein, Domain 2"/>
    <property type="match status" value="1"/>
</dbReference>
<evidence type="ECO:0000256" key="15">
    <source>
        <dbReference type="ARBA" id="ARBA00048823"/>
    </source>
</evidence>
<name>X0TFC3_9ZZZZ</name>
<dbReference type="Pfam" id="PF00587">
    <property type="entry name" value="tRNA-synt_2b"/>
    <property type="match status" value="1"/>
</dbReference>
<dbReference type="PANTHER" id="PTHR43697:SF1">
    <property type="entry name" value="SERINE--TRNA LIGASE"/>
    <property type="match status" value="1"/>
</dbReference>
<dbReference type="SUPFAM" id="SSF46589">
    <property type="entry name" value="tRNA-binding arm"/>
    <property type="match status" value="1"/>
</dbReference>
<keyword evidence="7" id="KW-0547">Nucleotide-binding</keyword>
<evidence type="ECO:0000259" key="16">
    <source>
        <dbReference type="PROSITE" id="PS50862"/>
    </source>
</evidence>
<feature type="domain" description="Aminoacyl-transfer RNA synthetases class-II family profile" evidence="16">
    <location>
        <begin position="82"/>
        <end position="287"/>
    </location>
</feature>
<feature type="non-terminal residue" evidence="17">
    <location>
        <position position="287"/>
    </location>
</feature>
<proteinExistence type="inferred from homology"/>
<dbReference type="Pfam" id="PF02403">
    <property type="entry name" value="Seryl_tRNA_N"/>
    <property type="match status" value="1"/>
</dbReference>
<comment type="pathway">
    <text evidence="2">Aminoacyl-tRNA biosynthesis; selenocysteinyl-tRNA(Sec) biosynthesis; L-seryl-tRNA(Sec) from L-serine and tRNA(Sec): step 1/1.</text>
</comment>
<dbReference type="SUPFAM" id="SSF55681">
    <property type="entry name" value="Class II aaRS and biotin synthetases"/>
    <property type="match status" value="1"/>
</dbReference>
<dbReference type="GO" id="GO:0004828">
    <property type="term" value="F:serine-tRNA ligase activity"/>
    <property type="evidence" value="ECO:0007669"/>
    <property type="project" value="UniProtKB-EC"/>
</dbReference>
<evidence type="ECO:0000256" key="13">
    <source>
        <dbReference type="ARBA" id="ARBA00039158"/>
    </source>
</evidence>
<evidence type="ECO:0000256" key="3">
    <source>
        <dbReference type="ARBA" id="ARBA00010728"/>
    </source>
</evidence>
<dbReference type="EMBL" id="BARS01015062">
    <property type="protein sequence ID" value="GAF86862.1"/>
    <property type="molecule type" value="Genomic_DNA"/>
</dbReference>
<protein>
    <recommendedName>
        <fullName evidence="13">Serine--tRNA ligase</fullName>
        <ecNumber evidence="4">6.1.1.11</ecNumber>
    </recommendedName>
    <alternativeName>
        <fullName evidence="11">Seryl-tRNA synthetase</fullName>
    </alternativeName>
    <alternativeName>
        <fullName evidence="12">Seryl-tRNA(Ser/Sec) synthetase</fullName>
    </alternativeName>
</protein>